<dbReference type="Proteomes" id="UP001231649">
    <property type="component" value="Chromosome 10"/>
</dbReference>
<name>A0ACC2R5D6_9NEOP</name>
<proteinExistence type="predicted"/>
<protein>
    <submittedName>
        <fullName evidence="1">Uncharacterized protein</fullName>
    </submittedName>
</protein>
<evidence type="ECO:0000313" key="2">
    <source>
        <dbReference type="Proteomes" id="UP001231649"/>
    </source>
</evidence>
<organism evidence="1 2">
    <name type="scientific">Mythimna loreyi</name>
    <dbReference type="NCBI Taxonomy" id="667449"/>
    <lineage>
        <taxon>Eukaryota</taxon>
        <taxon>Metazoa</taxon>
        <taxon>Ecdysozoa</taxon>
        <taxon>Arthropoda</taxon>
        <taxon>Hexapoda</taxon>
        <taxon>Insecta</taxon>
        <taxon>Pterygota</taxon>
        <taxon>Neoptera</taxon>
        <taxon>Endopterygota</taxon>
        <taxon>Lepidoptera</taxon>
        <taxon>Glossata</taxon>
        <taxon>Ditrysia</taxon>
        <taxon>Noctuoidea</taxon>
        <taxon>Noctuidae</taxon>
        <taxon>Noctuinae</taxon>
        <taxon>Hadenini</taxon>
        <taxon>Mythimna</taxon>
    </lineage>
</organism>
<gene>
    <name evidence="1" type="ORF">PYW08_001357</name>
</gene>
<comment type="caution">
    <text evidence="1">The sequence shown here is derived from an EMBL/GenBank/DDBJ whole genome shotgun (WGS) entry which is preliminary data.</text>
</comment>
<reference evidence="1" key="1">
    <citation type="submission" date="2023-03" db="EMBL/GenBank/DDBJ databases">
        <title>Chromosome-level genomes of two armyworms, Mythimna separata and Mythimna loreyi, provide insights into the biosynthesis and reception of sex pheromones.</title>
        <authorList>
            <person name="Zhao H."/>
        </authorList>
    </citation>
    <scope>NUCLEOTIDE SEQUENCE</scope>
    <source>
        <strain evidence="1">BeijingLab</strain>
    </source>
</reference>
<evidence type="ECO:0000313" key="1">
    <source>
        <dbReference type="EMBL" id="KAJ8729776.1"/>
    </source>
</evidence>
<sequence>MDVHYMYAVKRSDMGKQPIYCMQAPQLLDSVPPDALEAKKYILRNPVHQPSQNVPCFSQHEVNTERVEFTEDGVNHAEGGWPKDVNVNDPEATQRYRRRIEKDDVYISCVMRNASDLEHYVLQNNAIDMYQTYYSELDELPKQEHRECRTVNVYRDHPAGKGRPISSICWKPDGSHYFAVSYLQVDFNRNTEKSVNAYIWDVENSISPVTTIVPPCGMLDLQFNPKDQSILASALINGQVAAFDERSPLAPAVLSPAHEAHRDAVRNVLFINSKTGQEFFSAGTDGGLKWWDLRKMDAPTDELCLDMVKPHEPQSMSRAKGVSVLEFEPTIPTRFMVGTEDGLVMTGNRKAKTIADKISGKFNAHLGPVWALHRNPGFLKNFLTVGDWTARVWSEDCRESAVLWTPPGRYSLTDGTWSPTRLSLMLLTQTNGILTLWDLLKRQHEPVLCVQVCEEPLAKVVTHDAGALVACGSQRGSVFLLELSSDLAASGKHDKGLLTQVLERESKRERILEARQREIKLRQRQAEEVTPSAVSLASDGVGDADLDAAAADYLAVVKKELTHF</sequence>
<keyword evidence="2" id="KW-1185">Reference proteome</keyword>
<accession>A0ACC2R5D6</accession>
<dbReference type="EMBL" id="CM056786">
    <property type="protein sequence ID" value="KAJ8729776.1"/>
    <property type="molecule type" value="Genomic_DNA"/>
</dbReference>